<proteinExistence type="predicted"/>
<sequence length="51" mass="5169">VGAVIKETSAPALEIEYVEVSCITPSTDATTSPTCSITAGTAKTVSEPVLE</sequence>
<dbReference type="EMBL" id="UINC01010146">
    <property type="protein sequence ID" value="SVA45252.1"/>
    <property type="molecule type" value="Genomic_DNA"/>
</dbReference>
<feature type="non-terminal residue" evidence="1">
    <location>
        <position position="1"/>
    </location>
</feature>
<organism evidence="1">
    <name type="scientific">marine metagenome</name>
    <dbReference type="NCBI Taxonomy" id="408172"/>
    <lineage>
        <taxon>unclassified sequences</taxon>
        <taxon>metagenomes</taxon>
        <taxon>ecological metagenomes</taxon>
    </lineage>
</organism>
<accession>A0A381VYG4</accession>
<gene>
    <name evidence="1" type="ORF">METZ01_LOCUS98106</name>
</gene>
<evidence type="ECO:0000313" key="1">
    <source>
        <dbReference type="EMBL" id="SVA45252.1"/>
    </source>
</evidence>
<protein>
    <submittedName>
        <fullName evidence="1">Uncharacterized protein</fullName>
    </submittedName>
</protein>
<name>A0A381VYG4_9ZZZZ</name>
<reference evidence="1" key="1">
    <citation type="submission" date="2018-05" db="EMBL/GenBank/DDBJ databases">
        <authorList>
            <person name="Lanie J.A."/>
            <person name="Ng W.-L."/>
            <person name="Kazmierczak K.M."/>
            <person name="Andrzejewski T.M."/>
            <person name="Davidsen T.M."/>
            <person name="Wayne K.J."/>
            <person name="Tettelin H."/>
            <person name="Glass J.I."/>
            <person name="Rusch D."/>
            <person name="Podicherti R."/>
            <person name="Tsui H.-C.T."/>
            <person name="Winkler M.E."/>
        </authorList>
    </citation>
    <scope>NUCLEOTIDE SEQUENCE</scope>
</reference>
<dbReference type="AlphaFoldDB" id="A0A381VYG4"/>